<dbReference type="AlphaFoldDB" id="A0A7I9VBU8"/>
<keyword evidence="2" id="KW-1185">Reference proteome</keyword>
<dbReference type="EMBL" id="BJOV01000005">
    <property type="protein sequence ID" value="GEE02846.1"/>
    <property type="molecule type" value="Genomic_DNA"/>
</dbReference>
<dbReference type="Proteomes" id="UP000444960">
    <property type="component" value="Unassembled WGS sequence"/>
</dbReference>
<evidence type="ECO:0000313" key="1">
    <source>
        <dbReference type="EMBL" id="GEE02846.1"/>
    </source>
</evidence>
<comment type="caution">
    <text evidence="1">The sequence shown here is derived from an EMBL/GenBank/DDBJ whole genome shotgun (WGS) entry which is preliminary data.</text>
</comment>
<protein>
    <submittedName>
        <fullName evidence="1">Uncharacterized protein</fullName>
    </submittedName>
</protein>
<accession>A0A7I9VBU8</accession>
<gene>
    <name evidence="1" type="ORF">nbrc107696_32920</name>
</gene>
<name>A0A7I9VBU8_9ACTN</name>
<evidence type="ECO:0000313" key="2">
    <source>
        <dbReference type="Proteomes" id="UP000444960"/>
    </source>
</evidence>
<proteinExistence type="predicted"/>
<sequence length="58" mass="6476">MVSVIVESLADTEVWDADEFREIRFRSRNIATDVFGSDETVRVVLAPYQDQTAPGEGS</sequence>
<organism evidence="1 2">
    <name type="scientific">Gordonia spumicola</name>
    <dbReference type="NCBI Taxonomy" id="589161"/>
    <lineage>
        <taxon>Bacteria</taxon>
        <taxon>Bacillati</taxon>
        <taxon>Actinomycetota</taxon>
        <taxon>Actinomycetes</taxon>
        <taxon>Mycobacteriales</taxon>
        <taxon>Gordoniaceae</taxon>
        <taxon>Gordonia</taxon>
    </lineage>
</organism>
<reference evidence="2" key="1">
    <citation type="submission" date="2019-06" db="EMBL/GenBank/DDBJ databases">
        <title>Gordonia isolated from sludge of a wastewater treatment plant.</title>
        <authorList>
            <person name="Tamura T."/>
            <person name="Aoyama K."/>
            <person name="Kang Y."/>
            <person name="Saito S."/>
            <person name="Akiyama N."/>
            <person name="Yazawa K."/>
            <person name="Gonoi T."/>
            <person name="Mikami Y."/>
        </authorList>
    </citation>
    <scope>NUCLEOTIDE SEQUENCE [LARGE SCALE GENOMIC DNA]</scope>
    <source>
        <strain evidence="2">NBRC 107696</strain>
    </source>
</reference>